<sequence>MKTVLILAALLTAAPAFAADTLHYNIVNFSESVSVSVPHDTLSVTLNITEKHKDRQRAAQTVTRRLNTVLARIKANRRFESETVQRRSSPEYDNGKMTGWRDRATVVVKSTDFVALMRLVADSEAEAALDGMNYSVSPEARAAAVEKAGQKVLQTVRERAQSISRSQGFSGYKIVKMNVNRSFENFDDRPGYRIPAALMYGASTKYAAEAMDDNPGKEQVRQSIDVSIQMH</sequence>
<protein>
    <submittedName>
        <fullName evidence="2">SIMPL domain-containing protein</fullName>
    </submittedName>
</protein>
<dbReference type="KEGG" id="ckh:LVJ77_02185"/>
<dbReference type="InterPro" id="IPR007497">
    <property type="entry name" value="SIMPL/DUF541"/>
</dbReference>
<dbReference type="Pfam" id="PF04402">
    <property type="entry name" value="SIMPL"/>
    <property type="match status" value="1"/>
</dbReference>
<feature type="chain" id="PRO_5035797274" evidence="1">
    <location>
        <begin position="19"/>
        <end position="231"/>
    </location>
</feature>
<dbReference type="PANTHER" id="PTHR34387">
    <property type="entry name" value="SLR1258 PROTEIN"/>
    <property type="match status" value="1"/>
</dbReference>
<accession>A0A8T9MV98</accession>
<dbReference type="AlphaFoldDB" id="A0A8T9MV98"/>
<gene>
    <name evidence="2" type="ORF">LVJ77_02185</name>
</gene>
<dbReference type="GO" id="GO:0006974">
    <property type="term" value="P:DNA damage response"/>
    <property type="evidence" value="ECO:0007669"/>
    <property type="project" value="TreeGrafter"/>
</dbReference>
<dbReference type="Gene3D" id="3.30.70.2970">
    <property type="entry name" value="Protein of unknown function (DUF541), domain 2"/>
    <property type="match status" value="1"/>
</dbReference>
<dbReference type="PANTHER" id="PTHR34387:SF1">
    <property type="entry name" value="PERIPLASMIC IMMUNOGENIC PROTEIN"/>
    <property type="match status" value="1"/>
</dbReference>
<proteinExistence type="predicted"/>
<reference evidence="2" key="1">
    <citation type="journal article" date="2022" name="Res Sq">
        <title>Evolution of multicellular longitudinally dividing oral cavity symbionts (Neisseriaceae).</title>
        <authorList>
            <person name="Nyongesa S."/>
            <person name="Weber P."/>
            <person name="Bernet E."/>
            <person name="Pullido F."/>
            <person name="Nieckarz M."/>
            <person name="Delaby M."/>
            <person name="Nieves C."/>
            <person name="Viehboeck T."/>
            <person name="Krause N."/>
            <person name="Rivera-Millot A."/>
            <person name="Nakamura A."/>
            <person name="Vischer N."/>
            <person name="VanNieuwenhze M."/>
            <person name="Brun Y."/>
            <person name="Cava F."/>
            <person name="Bulgheresi S."/>
            <person name="Veyrier F."/>
        </authorList>
    </citation>
    <scope>NUCLEOTIDE SEQUENCE</scope>
    <source>
        <strain evidence="2">17694</strain>
    </source>
</reference>
<dbReference type="InterPro" id="IPR052022">
    <property type="entry name" value="26kDa_periplasmic_antigen"/>
</dbReference>
<keyword evidence="3" id="KW-1185">Reference proteome</keyword>
<feature type="signal peptide" evidence="1">
    <location>
        <begin position="1"/>
        <end position="18"/>
    </location>
</feature>
<dbReference type="RefSeq" id="WP_027008809.1">
    <property type="nucleotide sequence ID" value="NZ_CP091521.1"/>
</dbReference>
<dbReference type="Gene3D" id="3.30.110.170">
    <property type="entry name" value="Protein of unknown function (DUF541), domain 1"/>
    <property type="match status" value="1"/>
</dbReference>
<organism evidence="2 3">
    <name type="scientific">Conchiformibius kuhniae</name>
    <dbReference type="NCBI Taxonomy" id="211502"/>
    <lineage>
        <taxon>Bacteria</taxon>
        <taxon>Pseudomonadati</taxon>
        <taxon>Pseudomonadota</taxon>
        <taxon>Betaproteobacteria</taxon>
        <taxon>Neisseriales</taxon>
        <taxon>Neisseriaceae</taxon>
        <taxon>Conchiformibius</taxon>
    </lineage>
</organism>
<reference evidence="2" key="2">
    <citation type="submission" date="2024-09" db="EMBL/GenBank/DDBJ databases">
        <authorList>
            <person name="Veyrier F.J."/>
        </authorList>
    </citation>
    <scope>NUCLEOTIDE SEQUENCE</scope>
    <source>
        <strain evidence="2">17694</strain>
    </source>
</reference>
<evidence type="ECO:0000256" key="1">
    <source>
        <dbReference type="SAM" id="SignalP"/>
    </source>
</evidence>
<dbReference type="Proteomes" id="UP000831534">
    <property type="component" value="Chromosome"/>
</dbReference>
<keyword evidence="1" id="KW-0732">Signal</keyword>
<name>A0A8T9MV98_9NEIS</name>
<evidence type="ECO:0000313" key="2">
    <source>
        <dbReference type="EMBL" id="UOP05111.1"/>
    </source>
</evidence>
<dbReference type="EMBL" id="CP091521">
    <property type="protein sequence ID" value="UOP05111.1"/>
    <property type="molecule type" value="Genomic_DNA"/>
</dbReference>
<evidence type="ECO:0000313" key="3">
    <source>
        <dbReference type="Proteomes" id="UP000831534"/>
    </source>
</evidence>